<organism evidence="1 2">
    <name type="scientific">Diphasiastrum complanatum</name>
    <name type="common">Issler's clubmoss</name>
    <name type="synonym">Lycopodium complanatum</name>
    <dbReference type="NCBI Taxonomy" id="34168"/>
    <lineage>
        <taxon>Eukaryota</taxon>
        <taxon>Viridiplantae</taxon>
        <taxon>Streptophyta</taxon>
        <taxon>Embryophyta</taxon>
        <taxon>Tracheophyta</taxon>
        <taxon>Lycopodiopsida</taxon>
        <taxon>Lycopodiales</taxon>
        <taxon>Lycopodiaceae</taxon>
        <taxon>Lycopodioideae</taxon>
        <taxon>Diphasiastrum</taxon>
    </lineage>
</organism>
<reference evidence="2" key="1">
    <citation type="journal article" date="2024" name="Proc. Natl. Acad. Sci. U.S.A.">
        <title>Extraordinary preservation of gene collinearity over three hundred million years revealed in homosporous lycophytes.</title>
        <authorList>
            <person name="Li C."/>
            <person name="Wickell D."/>
            <person name="Kuo L.Y."/>
            <person name="Chen X."/>
            <person name="Nie B."/>
            <person name="Liao X."/>
            <person name="Peng D."/>
            <person name="Ji J."/>
            <person name="Jenkins J."/>
            <person name="Williams M."/>
            <person name="Shu S."/>
            <person name="Plott C."/>
            <person name="Barry K."/>
            <person name="Rajasekar S."/>
            <person name="Grimwood J."/>
            <person name="Han X."/>
            <person name="Sun S."/>
            <person name="Hou Z."/>
            <person name="He W."/>
            <person name="Dai G."/>
            <person name="Sun C."/>
            <person name="Schmutz J."/>
            <person name="Leebens-Mack J.H."/>
            <person name="Li F.W."/>
            <person name="Wang L."/>
        </authorList>
    </citation>
    <scope>NUCLEOTIDE SEQUENCE [LARGE SCALE GENOMIC DNA]</scope>
    <source>
        <strain evidence="2">cv. PW_Plant_1</strain>
    </source>
</reference>
<name>A0ACC2D8H8_DIPCM</name>
<gene>
    <name evidence="1" type="ORF">O6H91_07G109100</name>
</gene>
<sequence length="493" mass="55817">MMEVLRSLEGVHRTLALMDSHSLSCKDDSSSHLFFAKFFLFLAQVSKDIKQMEENLQLLVEHLPKVSEEFLQDLAAQQIGCDQDSALAGGPQMAYRTSFFSGKNSSKKMVEVKCAANEAHERKKSRRNSIALLASPELCVPKEQVLKVNETSSMLKDVKRGEIQCVCDERTPAIEATHVPHSSLAPYVKLKAMERAQSTLEDFCRSYFMFHGLDEHNPKDIFKYLPVLMFVEAYIYQLDEENEKLLNPSTGKLCASISDAERVEHAVLTQRKESFYKVQSAKHEFEASTETAFLCNSVNPFEGLCAELANRGLMTQRIALELKAGVEYWLLEQSLCRALSDGSEILIGDVMRAVELKSFDYRVLNLLLYQLLGTQVNEVHLTFLRVSELLVEISDDLFDYEEDVLRNNFNILRMFARIYGPAKAPNMLASCIFTAEDKFEVLLKQLEPSLASHYQMRCKEATMEGGSKSKNAFGSWTLPPLIVDEATYRSSVQ</sequence>
<keyword evidence="2" id="KW-1185">Reference proteome</keyword>
<evidence type="ECO:0000313" key="1">
    <source>
        <dbReference type="EMBL" id="KAJ7550606.1"/>
    </source>
</evidence>
<evidence type="ECO:0000313" key="2">
    <source>
        <dbReference type="Proteomes" id="UP001162992"/>
    </source>
</evidence>
<comment type="caution">
    <text evidence="1">The sequence shown here is derived from an EMBL/GenBank/DDBJ whole genome shotgun (WGS) entry which is preliminary data.</text>
</comment>
<accession>A0ACC2D8H8</accession>
<dbReference type="Proteomes" id="UP001162992">
    <property type="component" value="Chromosome 7"/>
</dbReference>
<proteinExistence type="predicted"/>
<protein>
    <submittedName>
        <fullName evidence="1">Uncharacterized protein</fullName>
    </submittedName>
</protein>
<dbReference type="EMBL" id="CM055098">
    <property type="protein sequence ID" value="KAJ7550606.1"/>
    <property type="molecule type" value="Genomic_DNA"/>
</dbReference>